<dbReference type="AlphaFoldDB" id="A0A4Y2TAU9"/>
<proteinExistence type="predicted"/>
<protein>
    <submittedName>
        <fullName evidence="1">Uncharacterized protein</fullName>
    </submittedName>
</protein>
<gene>
    <name evidence="1" type="ORF">AVEN_194121_1</name>
</gene>
<evidence type="ECO:0000313" key="2">
    <source>
        <dbReference type="Proteomes" id="UP000499080"/>
    </source>
</evidence>
<sequence length="152" mass="16769">MCTCTGNSKPSGVYSKTIRGLYCSNYVKQCFREIPRHKSDDIGALKWKMVLHPYELSRYQYMSNCCLYGLPPTPIWRGGVEGQRPAEWCGGDAVQPQDVCGALLIGDGPHCVPRHLGHGQGGRGGGRLPPFPVDGLSRNNVSFLEMNPFLRS</sequence>
<comment type="caution">
    <text evidence="1">The sequence shown here is derived from an EMBL/GenBank/DDBJ whole genome shotgun (WGS) entry which is preliminary data.</text>
</comment>
<dbReference type="EMBL" id="BGPR01027289">
    <property type="protein sequence ID" value="GBN97692.1"/>
    <property type="molecule type" value="Genomic_DNA"/>
</dbReference>
<evidence type="ECO:0000313" key="1">
    <source>
        <dbReference type="EMBL" id="GBN97692.1"/>
    </source>
</evidence>
<keyword evidence="2" id="KW-1185">Reference proteome</keyword>
<name>A0A4Y2TAU9_ARAVE</name>
<dbReference type="Proteomes" id="UP000499080">
    <property type="component" value="Unassembled WGS sequence"/>
</dbReference>
<organism evidence="1 2">
    <name type="scientific">Araneus ventricosus</name>
    <name type="common">Orbweaver spider</name>
    <name type="synonym">Epeira ventricosa</name>
    <dbReference type="NCBI Taxonomy" id="182803"/>
    <lineage>
        <taxon>Eukaryota</taxon>
        <taxon>Metazoa</taxon>
        <taxon>Ecdysozoa</taxon>
        <taxon>Arthropoda</taxon>
        <taxon>Chelicerata</taxon>
        <taxon>Arachnida</taxon>
        <taxon>Araneae</taxon>
        <taxon>Araneomorphae</taxon>
        <taxon>Entelegynae</taxon>
        <taxon>Araneoidea</taxon>
        <taxon>Araneidae</taxon>
        <taxon>Araneus</taxon>
    </lineage>
</organism>
<reference evidence="1 2" key="1">
    <citation type="journal article" date="2019" name="Sci. Rep.">
        <title>Orb-weaving spider Araneus ventricosus genome elucidates the spidroin gene catalogue.</title>
        <authorList>
            <person name="Kono N."/>
            <person name="Nakamura H."/>
            <person name="Ohtoshi R."/>
            <person name="Moran D.A.P."/>
            <person name="Shinohara A."/>
            <person name="Yoshida Y."/>
            <person name="Fujiwara M."/>
            <person name="Mori M."/>
            <person name="Tomita M."/>
            <person name="Arakawa K."/>
        </authorList>
    </citation>
    <scope>NUCLEOTIDE SEQUENCE [LARGE SCALE GENOMIC DNA]</scope>
</reference>
<accession>A0A4Y2TAU9</accession>